<sequence>MAEEVSPVDPMKKSETPVFYVESDDRPSDDGLSPSCQTDTLVGEDQDKKICSTSRNEGSEDEDEEEKIDCANSKLRHCATAQKRSRFTVESVPSTADIRKKARLPKRVVIISQDGELALPSQPSLQKSTNAHTANELPSVEKVSENTFYLFHVPPPSID</sequence>
<name>A0A183ILQ3_9BILA</name>
<dbReference type="Proteomes" id="UP000270296">
    <property type="component" value="Unassembled WGS sequence"/>
</dbReference>
<proteinExistence type="predicted"/>
<reference evidence="2 3" key="2">
    <citation type="submission" date="2018-11" db="EMBL/GenBank/DDBJ databases">
        <authorList>
            <consortium name="Pathogen Informatics"/>
        </authorList>
    </citation>
    <scope>NUCLEOTIDE SEQUENCE [LARGE SCALE GENOMIC DNA]</scope>
</reference>
<organism evidence="4">
    <name type="scientific">Soboliphyme baturini</name>
    <dbReference type="NCBI Taxonomy" id="241478"/>
    <lineage>
        <taxon>Eukaryota</taxon>
        <taxon>Metazoa</taxon>
        <taxon>Ecdysozoa</taxon>
        <taxon>Nematoda</taxon>
        <taxon>Enoplea</taxon>
        <taxon>Dorylaimia</taxon>
        <taxon>Dioctophymatida</taxon>
        <taxon>Dioctophymatoidea</taxon>
        <taxon>Soboliphymatidae</taxon>
        <taxon>Soboliphyme</taxon>
    </lineage>
</organism>
<evidence type="ECO:0000256" key="1">
    <source>
        <dbReference type="SAM" id="MobiDB-lite"/>
    </source>
</evidence>
<protein>
    <submittedName>
        <fullName evidence="2 4">Uncharacterized protein</fullName>
    </submittedName>
</protein>
<evidence type="ECO:0000313" key="2">
    <source>
        <dbReference type="EMBL" id="VDP04720.1"/>
    </source>
</evidence>
<dbReference type="AlphaFoldDB" id="A0A183ILQ3"/>
<evidence type="ECO:0000313" key="4">
    <source>
        <dbReference type="WBParaSite" id="SBAD_0000474101-mRNA-1"/>
    </source>
</evidence>
<dbReference type="EMBL" id="UZAM01008391">
    <property type="protein sequence ID" value="VDP04720.1"/>
    <property type="molecule type" value="Genomic_DNA"/>
</dbReference>
<keyword evidence="3" id="KW-1185">Reference proteome</keyword>
<feature type="region of interest" description="Disordered" evidence="1">
    <location>
        <begin position="1"/>
        <end position="66"/>
    </location>
</feature>
<feature type="compositionally biased region" description="Polar residues" evidence="1">
    <location>
        <begin position="121"/>
        <end position="133"/>
    </location>
</feature>
<feature type="region of interest" description="Disordered" evidence="1">
    <location>
        <begin position="120"/>
        <end position="139"/>
    </location>
</feature>
<accession>A0A183ILQ3</accession>
<reference evidence="4" key="1">
    <citation type="submission" date="2016-06" db="UniProtKB">
        <authorList>
            <consortium name="WormBaseParasite"/>
        </authorList>
    </citation>
    <scope>IDENTIFICATION</scope>
</reference>
<gene>
    <name evidence="2" type="ORF">SBAD_LOCUS4548</name>
</gene>
<dbReference type="WBParaSite" id="SBAD_0000474101-mRNA-1">
    <property type="protein sequence ID" value="SBAD_0000474101-mRNA-1"/>
    <property type="gene ID" value="SBAD_0000474101"/>
</dbReference>
<evidence type="ECO:0000313" key="3">
    <source>
        <dbReference type="Proteomes" id="UP000270296"/>
    </source>
</evidence>